<evidence type="ECO:0008006" key="4">
    <source>
        <dbReference type="Google" id="ProtNLM"/>
    </source>
</evidence>
<proteinExistence type="predicted"/>
<sequence>MIINSSQIGMSAAHHQQQRVNERESLQHYQADAQGNVHLTGSVTREHSGSSLRVDVSTAEARIERTPPQPVTQPEAADTDEKIVDFDSTEPRIRLLAAIVSTFSNREIRLFDASDLKTDAQPVEVTLPDSGTAAPEPTAGQTGMRYEWSKETSVSESSRFSAVGKLTTADGKTIDIALDLRMEYSRTERENVVITAGVQMKDPLVINFNGQAAELTAETLSFDIDADGKQDNIKALSSNSGLLMLDKNGDGKATDGSEMFGAISGNGFADLARYDEDGNGFIDEGDSIYGRLQIWIRTADGEDQYASLQEKGVGALYLGSVETPFSLYTQGDQLSGQIRSTGLYVNENGSVGTLQQIDLVV</sequence>
<organism evidence="2 3">
    <name type="scientific">Marinobacterium lacunae</name>
    <dbReference type="NCBI Taxonomy" id="1232683"/>
    <lineage>
        <taxon>Bacteria</taxon>
        <taxon>Pseudomonadati</taxon>
        <taxon>Pseudomonadota</taxon>
        <taxon>Gammaproteobacteria</taxon>
        <taxon>Oceanospirillales</taxon>
        <taxon>Oceanospirillaceae</taxon>
        <taxon>Marinobacterium</taxon>
    </lineage>
</organism>
<evidence type="ECO:0000313" key="3">
    <source>
        <dbReference type="Proteomes" id="UP000028252"/>
    </source>
</evidence>
<dbReference type="RefSeq" id="WP_051693001.1">
    <property type="nucleotide sequence ID" value="NZ_JMQN01000047.1"/>
</dbReference>
<dbReference type="AlphaFoldDB" id="A0A081FVM3"/>
<comment type="caution">
    <text evidence="2">The sequence shown here is derived from an EMBL/GenBank/DDBJ whole genome shotgun (WGS) entry which is preliminary data.</text>
</comment>
<dbReference type="eggNOG" id="COG2931">
    <property type="taxonomic scope" value="Bacteria"/>
</dbReference>
<feature type="compositionally biased region" description="Polar residues" evidence="1">
    <location>
        <begin position="1"/>
        <end position="19"/>
    </location>
</feature>
<feature type="region of interest" description="Disordered" evidence="1">
    <location>
        <begin position="1"/>
        <end position="24"/>
    </location>
</feature>
<gene>
    <name evidence="2" type="ORF">ADIMK_3050</name>
</gene>
<protein>
    <recommendedName>
        <fullName evidence="4">VCBS repeat-containing protein</fullName>
    </recommendedName>
</protein>
<dbReference type="OrthoDB" id="1676884at2"/>
<evidence type="ECO:0000313" key="2">
    <source>
        <dbReference type="EMBL" id="KEA62578.1"/>
    </source>
</evidence>
<dbReference type="STRING" id="1232683.ADIMK_3050"/>
<accession>A0A081FVM3</accession>
<dbReference type="Proteomes" id="UP000028252">
    <property type="component" value="Unassembled WGS sequence"/>
</dbReference>
<dbReference type="PANTHER" id="PTHR39431">
    <property type="entry name" value="FRPA/C-RELATED PROTEIN"/>
    <property type="match status" value="1"/>
</dbReference>
<reference evidence="2 3" key="1">
    <citation type="submission" date="2014-04" db="EMBL/GenBank/DDBJ databases">
        <title>Marinobacterium kochiensis sp. nov., isolated from sediment sample collected from Kochi backwaters in Kerala, India.</title>
        <authorList>
            <person name="Singh A."/>
            <person name="Pinnaka A.K."/>
        </authorList>
    </citation>
    <scope>NUCLEOTIDE SEQUENCE [LARGE SCALE GENOMIC DNA]</scope>
    <source>
        <strain evidence="2 3">AK27</strain>
    </source>
</reference>
<evidence type="ECO:0000256" key="1">
    <source>
        <dbReference type="SAM" id="MobiDB-lite"/>
    </source>
</evidence>
<name>A0A081FVM3_9GAMM</name>
<dbReference type="EMBL" id="JMQN01000047">
    <property type="protein sequence ID" value="KEA62578.1"/>
    <property type="molecule type" value="Genomic_DNA"/>
</dbReference>
<keyword evidence="3" id="KW-1185">Reference proteome</keyword>
<dbReference type="PATRIC" id="fig|1232683.4.peg.3000"/>
<feature type="region of interest" description="Disordered" evidence="1">
    <location>
        <begin position="44"/>
        <end position="78"/>
    </location>
</feature>
<dbReference type="PANTHER" id="PTHR39431:SF1">
    <property type="entry name" value="FRPA_C-RELATED PROTEIN"/>
    <property type="match status" value="1"/>
</dbReference>